<dbReference type="Pfam" id="PF00288">
    <property type="entry name" value="GHMP_kinases_N"/>
    <property type="match status" value="1"/>
</dbReference>
<dbReference type="Gene3D" id="3.30.230.10">
    <property type="match status" value="1"/>
</dbReference>
<dbReference type="Proteomes" id="UP000009036">
    <property type="component" value="Chromosome"/>
</dbReference>
<accession>A0A8B1P2T2</accession>
<dbReference type="KEGG" id="sauh:SU9_017135"/>
<organism evidence="3 4">
    <name type="scientific">Streptomyces auratus AGR0001</name>
    <dbReference type="NCBI Taxonomy" id="1160718"/>
    <lineage>
        <taxon>Bacteria</taxon>
        <taxon>Bacillati</taxon>
        <taxon>Actinomycetota</taxon>
        <taxon>Actinomycetes</taxon>
        <taxon>Kitasatosporales</taxon>
        <taxon>Streptomycetaceae</taxon>
        <taxon>Streptomyces</taxon>
    </lineage>
</organism>
<protein>
    <recommendedName>
        <fullName evidence="2">GHMP kinase N-terminal domain-containing protein</fullName>
    </recommendedName>
</protein>
<reference evidence="3" key="1">
    <citation type="journal article" date="2012" name="J. Bacteriol.">
        <title>Genome Sequence of Streptomyces auratus Strain AGR0001, a Phoslactomycin-Producing Actinomycete.</title>
        <authorList>
            <person name="Han X."/>
            <person name="Li M."/>
            <person name="Ding Z."/>
            <person name="Zhao J."/>
            <person name="Ji K."/>
            <person name="Wen M."/>
            <person name="Lu T."/>
        </authorList>
    </citation>
    <scope>NUCLEOTIDE SEQUENCE</scope>
    <source>
        <strain evidence="3">AGR0001</strain>
    </source>
</reference>
<dbReference type="OrthoDB" id="7298003at2"/>
<proteinExistence type="predicted"/>
<dbReference type="InterPro" id="IPR014721">
    <property type="entry name" value="Ribsml_uS5_D2-typ_fold_subgr"/>
</dbReference>
<reference evidence="3" key="2">
    <citation type="submission" date="2021-04" db="EMBL/GenBank/DDBJ databases">
        <authorList>
            <person name="Wen M.-L."/>
            <person name="Han X.-L."/>
            <person name="Xiong J."/>
        </authorList>
    </citation>
    <scope>NUCLEOTIDE SEQUENCE</scope>
    <source>
        <strain evidence="3">AGR0001</strain>
    </source>
</reference>
<dbReference type="RefSeq" id="WP_063827997.1">
    <property type="nucleotide sequence ID" value="NZ_CP072931.1"/>
</dbReference>
<evidence type="ECO:0000256" key="1">
    <source>
        <dbReference type="ARBA" id="ARBA00022777"/>
    </source>
</evidence>
<evidence type="ECO:0000259" key="2">
    <source>
        <dbReference type="Pfam" id="PF00288"/>
    </source>
</evidence>
<evidence type="ECO:0000313" key="3">
    <source>
        <dbReference type="EMBL" id="QTZ92991.1"/>
    </source>
</evidence>
<keyword evidence="4" id="KW-1185">Reference proteome</keyword>
<evidence type="ECO:0000313" key="4">
    <source>
        <dbReference type="Proteomes" id="UP000009036"/>
    </source>
</evidence>
<sequence>MPAEIVTTVHGTFGEILQGYTFGAHGFEHFLFTAPVEELKSQARLCPHDGTAKKRLGITPSDRAKALSAFELLSAELGYGATDCTIEIDSNIPVAKGYASSTADILATAQLCIRSRHPETPEPVVHALALSVARQLEYGDYLLHPGVAACAQRSHRLLTAYRTDLRWTLVGVDEGGWVRTEEFHQESPEDLGKARVYAELFAQLDTALRADDYVAAAEVASRSAELHNDRLPKKSLEDLRRIQRDQGALGVCVAHSGTLAGLIFSRHQPDHDLRVRECRSELESCGYSTETFTLKEAQR</sequence>
<dbReference type="InterPro" id="IPR006204">
    <property type="entry name" value="GHMP_kinase_N_dom"/>
</dbReference>
<keyword evidence="1" id="KW-0418">Kinase</keyword>
<dbReference type="GO" id="GO:0005524">
    <property type="term" value="F:ATP binding"/>
    <property type="evidence" value="ECO:0007669"/>
    <property type="project" value="InterPro"/>
</dbReference>
<dbReference type="SUPFAM" id="SSF54211">
    <property type="entry name" value="Ribosomal protein S5 domain 2-like"/>
    <property type="match status" value="1"/>
</dbReference>
<feature type="domain" description="GHMP kinase N-terminal" evidence="2">
    <location>
        <begin position="67"/>
        <end position="134"/>
    </location>
</feature>
<dbReference type="InterPro" id="IPR020568">
    <property type="entry name" value="Ribosomal_Su5_D2-typ_SF"/>
</dbReference>
<name>A0A8B1P2T2_9ACTN</name>
<gene>
    <name evidence="3" type="ORF">SU9_017135</name>
</gene>
<dbReference type="EMBL" id="CP072931">
    <property type="protein sequence ID" value="QTZ92991.1"/>
    <property type="molecule type" value="Genomic_DNA"/>
</dbReference>
<keyword evidence="1" id="KW-0808">Transferase</keyword>
<dbReference type="AlphaFoldDB" id="A0A8B1P2T2"/>
<dbReference type="GO" id="GO:0016301">
    <property type="term" value="F:kinase activity"/>
    <property type="evidence" value="ECO:0007669"/>
    <property type="project" value="UniProtKB-KW"/>
</dbReference>